<feature type="non-terminal residue" evidence="4">
    <location>
        <position position="1"/>
    </location>
</feature>
<dbReference type="PANTHER" id="PTHR43775">
    <property type="entry name" value="FATTY ACID SYNTHASE"/>
    <property type="match status" value="1"/>
</dbReference>
<feature type="non-terminal residue" evidence="4">
    <location>
        <position position="336"/>
    </location>
</feature>
<keyword evidence="5" id="KW-1185">Reference proteome</keyword>
<dbReference type="SUPFAM" id="SSF52151">
    <property type="entry name" value="FabD/lysophospholipase-like"/>
    <property type="match status" value="1"/>
</dbReference>
<evidence type="ECO:0000313" key="5">
    <source>
        <dbReference type="Proteomes" id="UP001551582"/>
    </source>
</evidence>
<keyword evidence="2" id="KW-0511">Multifunctional enzyme</keyword>
<comment type="caution">
    <text evidence="4">The sequence shown here is derived from an EMBL/GenBank/DDBJ whole genome shotgun (WGS) entry which is preliminary data.</text>
</comment>
<dbReference type="Proteomes" id="UP001551582">
    <property type="component" value="Unassembled WGS sequence"/>
</dbReference>
<organism evidence="4 5">
    <name type="scientific">Streptomyces griseoloalbus</name>
    <dbReference type="NCBI Taxonomy" id="67303"/>
    <lineage>
        <taxon>Bacteria</taxon>
        <taxon>Bacillati</taxon>
        <taxon>Actinomycetota</taxon>
        <taxon>Actinomycetes</taxon>
        <taxon>Kitasatosporales</taxon>
        <taxon>Streptomycetaceae</taxon>
        <taxon>Streptomyces</taxon>
    </lineage>
</organism>
<reference evidence="4 5" key="1">
    <citation type="submission" date="2024-06" db="EMBL/GenBank/DDBJ databases">
        <title>The Natural Products Discovery Center: Release of the First 8490 Sequenced Strains for Exploring Actinobacteria Biosynthetic Diversity.</title>
        <authorList>
            <person name="Kalkreuter E."/>
            <person name="Kautsar S.A."/>
            <person name="Yang D."/>
            <person name="Bader C.D."/>
            <person name="Teijaro C.N."/>
            <person name="Fluegel L."/>
            <person name="Davis C.M."/>
            <person name="Simpson J.R."/>
            <person name="Lauterbach L."/>
            <person name="Steele A.D."/>
            <person name="Gui C."/>
            <person name="Meng S."/>
            <person name="Li G."/>
            <person name="Viehrig K."/>
            <person name="Ye F."/>
            <person name="Su P."/>
            <person name="Kiefer A.F."/>
            <person name="Nichols A."/>
            <person name="Cepeda A.J."/>
            <person name="Yan W."/>
            <person name="Fan B."/>
            <person name="Jiang Y."/>
            <person name="Adhikari A."/>
            <person name="Zheng C.-J."/>
            <person name="Schuster L."/>
            <person name="Cowan T.M."/>
            <person name="Smanski M.J."/>
            <person name="Chevrette M.G."/>
            <person name="De Carvalho L.P.S."/>
            <person name="Shen B."/>
        </authorList>
    </citation>
    <scope>NUCLEOTIDE SEQUENCE [LARGE SCALE GENOMIC DNA]</scope>
    <source>
        <strain evidence="4 5">NPDC048274</strain>
    </source>
</reference>
<dbReference type="SMART" id="SM00827">
    <property type="entry name" value="PKS_AT"/>
    <property type="match status" value="1"/>
</dbReference>
<dbReference type="Pfam" id="PF02801">
    <property type="entry name" value="Ketoacyl-synt_C"/>
    <property type="match status" value="1"/>
</dbReference>
<sequence>NIGHAQAAAGVGGVIKMVQAMRHGILPKSLYADEPTPVVDWTDGAVELLAEAREWPAVDRPRRAGVSSFGISGTNAHVIIEQAPDEPTRTETTRDQDRPAVPWIVSARGEEALRDQARRLHAHVTRNPDLAPGDIAYSLATARAVLENSAAVVAADREALLAGLATLAEDGSAPSVVRATADQPGRTAFLFTGQGSQRLGMGRELHAASPQFARALDEVCARLDTELSHPLKDVLFAQPGSEEAALLDQTVFTQAALFAVEVALFRWFESHGVTPDYLLGHSVGEVVAAHVAGVLDLADAAALVAARGRLMQSAVAGGAMLAVQAGEEEVRGLLAG</sequence>
<dbReference type="InterPro" id="IPR016035">
    <property type="entry name" value="Acyl_Trfase/lysoPLipase"/>
</dbReference>
<dbReference type="PROSITE" id="PS52004">
    <property type="entry name" value="KS3_2"/>
    <property type="match status" value="1"/>
</dbReference>
<dbReference type="SUPFAM" id="SSF53901">
    <property type="entry name" value="Thiolase-like"/>
    <property type="match status" value="1"/>
</dbReference>
<dbReference type="Pfam" id="PF16197">
    <property type="entry name" value="KAsynt_C_assoc"/>
    <property type="match status" value="1"/>
</dbReference>
<feature type="domain" description="Ketosynthase family 3 (KS3)" evidence="3">
    <location>
        <begin position="1"/>
        <end position="82"/>
    </location>
</feature>
<dbReference type="Gene3D" id="3.30.70.3290">
    <property type="match status" value="1"/>
</dbReference>
<evidence type="ECO:0000259" key="3">
    <source>
        <dbReference type="PROSITE" id="PS52004"/>
    </source>
</evidence>
<accession>A0ABV3EHL2</accession>
<dbReference type="InterPro" id="IPR001227">
    <property type="entry name" value="Ac_transferase_dom_sf"/>
</dbReference>
<dbReference type="PANTHER" id="PTHR43775:SF51">
    <property type="entry name" value="INACTIVE PHENOLPHTHIOCEROL SYNTHESIS POLYKETIDE SYNTHASE TYPE I PKS1-RELATED"/>
    <property type="match status" value="1"/>
</dbReference>
<dbReference type="Gene3D" id="3.40.366.10">
    <property type="entry name" value="Malonyl-Coenzyme A Acyl Carrier Protein, domain 2"/>
    <property type="match status" value="1"/>
</dbReference>
<name>A0ABV3EHL2_9ACTN</name>
<dbReference type="InterPro" id="IPR032821">
    <property type="entry name" value="PKS_assoc"/>
</dbReference>
<proteinExistence type="predicted"/>
<evidence type="ECO:0000313" key="4">
    <source>
        <dbReference type="EMBL" id="MEU9356494.1"/>
    </source>
</evidence>
<dbReference type="GO" id="GO:0016746">
    <property type="term" value="F:acyltransferase activity"/>
    <property type="evidence" value="ECO:0007669"/>
    <property type="project" value="UniProtKB-KW"/>
</dbReference>
<gene>
    <name evidence="4" type="ORF">AB0D65_37290</name>
</gene>
<keyword evidence="1" id="KW-0808">Transferase</keyword>
<dbReference type="RefSeq" id="WP_359990237.1">
    <property type="nucleotide sequence ID" value="NZ_JBEZLS010000080.1"/>
</dbReference>
<dbReference type="InterPro" id="IPR020841">
    <property type="entry name" value="PKS_Beta-ketoAc_synthase_dom"/>
</dbReference>
<dbReference type="EMBL" id="JBEZLS010000080">
    <property type="protein sequence ID" value="MEU9356494.1"/>
    <property type="molecule type" value="Genomic_DNA"/>
</dbReference>
<dbReference type="InterPro" id="IPR014043">
    <property type="entry name" value="Acyl_transferase_dom"/>
</dbReference>
<dbReference type="InterPro" id="IPR016039">
    <property type="entry name" value="Thiolase-like"/>
</dbReference>
<dbReference type="Gene3D" id="3.40.47.10">
    <property type="match status" value="1"/>
</dbReference>
<evidence type="ECO:0000256" key="2">
    <source>
        <dbReference type="ARBA" id="ARBA00023268"/>
    </source>
</evidence>
<evidence type="ECO:0000256" key="1">
    <source>
        <dbReference type="ARBA" id="ARBA00022679"/>
    </source>
</evidence>
<dbReference type="Pfam" id="PF00698">
    <property type="entry name" value="Acyl_transf_1"/>
    <property type="match status" value="1"/>
</dbReference>
<dbReference type="InterPro" id="IPR050091">
    <property type="entry name" value="PKS_NRPS_Biosynth_Enz"/>
</dbReference>
<dbReference type="InterPro" id="IPR014031">
    <property type="entry name" value="Ketoacyl_synth_C"/>
</dbReference>
<protein>
    <submittedName>
        <fullName evidence="4">Acyltransferase domain-containing protein</fullName>
    </submittedName>
</protein>
<keyword evidence="4" id="KW-0012">Acyltransferase</keyword>